<dbReference type="InterPro" id="IPR018484">
    <property type="entry name" value="FGGY_N"/>
</dbReference>
<dbReference type="Pfam" id="PF00370">
    <property type="entry name" value="FGGY_N"/>
    <property type="match status" value="1"/>
</dbReference>
<dbReference type="Pfam" id="PF21546">
    <property type="entry name" value="FGGY_C_2"/>
    <property type="match status" value="1"/>
</dbReference>
<name>A0A239JGB4_9RHOB</name>
<dbReference type="GO" id="GO:0005975">
    <property type="term" value="P:carbohydrate metabolic process"/>
    <property type="evidence" value="ECO:0007669"/>
    <property type="project" value="InterPro"/>
</dbReference>
<keyword evidence="3 6" id="KW-0418">Kinase</keyword>
<feature type="domain" description="Carbohydrate kinase FGGY N-terminal" evidence="4">
    <location>
        <begin position="7"/>
        <end position="241"/>
    </location>
</feature>
<reference evidence="6 7" key="1">
    <citation type="submission" date="2017-06" db="EMBL/GenBank/DDBJ databases">
        <authorList>
            <person name="Kim H.J."/>
            <person name="Triplett B.A."/>
        </authorList>
    </citation>
    <scope>NUCLEOTIDE SEQUENCE [LARGE SCALE GENOMIC DNA]</scope>
    <source>
        <strain evidence="6 7">DSM 11445</strain>
    </source>
</reference>
<dbReference type="GO" id="GO:0016301">
    <property type="term" value="F:kinase activity"/>
    <property type="evidence" value="ECO:0007669"/>
    <property type="project" value="UniProtKB-KW"/>
</dbReference>
<evidence type="ECO:0000256" key="3">
    <source>
        <dbReference type="ARBA" id="ARBA00022777"/>
    </source>
</evidence>
<dbReference type="SUPFAM" id="SSF53067">
    <property type="entry name" value="Actin-like ATPase domain"/>
    <property type="match status" value="1"/>
</dbReference>
<organism evidence="6 7">
    <name type="scientific">Antarctobacter heliothermus</name>
    <dbReference type="NCBI Taxonomy" id="74033"/>
    <lineage>
        <taxon>Bacteria</taxon>
        <taxon>Pseudomonadati</taxon>
        <taxon>Pseudomonadota</taxon>
        <taxon>Alphaproteobacteria</taxon>
        <taxon>Rhodobacterales</taxon>
        <taxon>Roseobacteraceae</taxon>
        <taxon>Antarctobacter</taxon>
    </lineage>
</organism>
<dbReference type="RefSeq" id="WP_089279621.1">
    <property type="nucleotide sequence ID" value="NZ_FZON01000051.1"/>
</dbReference>
<protein>
    <submittedName>
        <fullName evidence="6">Sugar (Pentulose or hexulose) kinase</fullName>
    </submittedName>
</protein>
<dbReference type="PANTHER" id="PTHR43095:SF5">
    <property type="entry name" value="XYLULOSE KINASE"/>
    <property type="match status" value="1"/>
</dbReference>
<sequence length="462" mass="48629">MTTGHVAVIDIGKTNAKLALVDLTDLSELAVITRPNRVLPGPPWPHFDIEGHWAFLLNGLREFHARHGISAISITTHGACAALLARDGALAAPILDYEHPGPDAVAAEYDAIRPPFVETGSPRLGRGLNIGAQLFWQFATDPGLAARTHRIVTYPQYWGHRLTGVAATDVTSLGCHTDLWNPHEGCLSSLADTLEIGNKIAPARKSGDVLGTILPDIVAQTGLPPETPVYCGIHDSNASLLPHIIGNAQPFSVVSTGTWVVAMAVGGRDVVLDPDKDVLINVNAFGDPVPSARFMGGREHDLATQGTCPEPADHDLSRILTELRMLLPAMVADSGPFRGCTARWIGAEPAPGTALRSAAVALYLALVTATCLDSIGHQGVIIVEGPFAANRFYLRMLAVATNSTIVASHSATGTSQGAALATCGAIPQPLAADVIPPSEEAFYPGMQAYAQAWARHIGNAST</sequence>
<gene>
    <name evidence="6" type="ORF">SAMN04488078_10512</name>
</gene>
<dbReference type="EMBL" id="FZON01000051">
    <property type="protein sequence ID" value="SNT03774.1"/>
    <property type="molecule type" value="Genomic_DNA"/>
</dbReference>
<dbReference type="Proteomes" id="UP000198440">
    <property type="component" value="Unassembled WGS sequence"/>
</dbReference>
<comment type="similarity">
    <text evidence="1">Belongs to the FGGY kinase family.</text>
</comment>
<dbReference type="InterPro" id="IPR049382">
    <property type="entry name" value="FGGY_C_2"/>
</dbReference>
<feature type="domain" description="Carbohydrate kinase FGGY C-terminal" evidence="5">
    <location>
        <begin position="249"/>
        <end position="422"/>
    </location>
</feature>
<evidence type="ECO:0000259" key="4">
    <source>
        <dbReference type="Pfam" id="PF00370"/>
    </source>
</evidence>
<proteinExistence type="inferred from homology"/>
<dbReference type="InterPro" id="IPR050406">
    <property type="entry name" value="FGGY_Carb_Kinase"/>
</dbReference>
<evidence type="ECO:0000313" key="7">
    <source>
        <dbReference type="Proteomes" id="UP000198440"/>
    </source>
</evidence>
<accession>A0A239JGB4</accession>
<dbReference type="PANTHER" id="PTHR43095">
    <property type="entry name" value="SUGAR KINASE"/>
    <property type="match status" value="1"/>
</dbReference>
<evidence type="ECO:0000313" key="6">
    <source>
        <dbReference type="EMBL" id="SNT03774.1"/>
    </source>
</evidence>
<dbReference type="Gene3D" id="3.30.420.40">
    <property type="match status" value="2"/>
</dbReference>
<dbReference type="InterPro" id="IPR043129">
    <property type="entry name" value="ATPase_NBD"/>
</dbReference>
<evidence type="ECO:0000259" key="5">
    <source>
        <dbReference type="Pfam" id="PF21546"/>
    </source>
</evidence>
<dbReference type="OrthoDB" id="9786272at2"/>
<dbReference type="CDD" id="cd07772">
    <property type="entry name" value="ASKHA_NBD_FGGY_NaCK-like"/>
    <property type="match status" value="1"/>
</dbReference>
<keyword evidence="2" id="KW-0808">Transferase</keyword>
<dbReference type="AlphaFoldDB" id="A0A239JGB4"/>
<evidence type="ECO:0000256" key="1">
    <source>
        <dbReference type="ARBA" id="ARBA00009156"/>
    </source>
</evidence>
<evidence type="ECO:0000256" key="2">
    <source>
        <dbReference type="ARBA" id="ARBA00022679"/>
    </source>
</evidence>